<dbReference type="RefSeq" id="XP_060328144.1">
    <property type="nucleotide sequence ID" value="XM_060467783.1"/>
</dbReference>
<dbReference type="Proteomes" id="UP001175211">
    <property type="component" value="Unassembled WGS sequence"/>
</dbReference>
<dbReference type="EMBL" id="JAUEPS010000030">
    <property type="protein sequence ID" value="KAK0452808.1"/>
    <property type="molecule type" value="Genomic_DNA"/>
</dbReference>
<accession>A0AA39N0C3</accession>
<dbReference type="AlphaFoldDB" id="A0AA39N0C3"/>
<proteinExistence type="predicted"/>
<gene>
    <name evidence="1" type="ORF">EV420DRAFT_1273743</name>
</gene>
<dbReference type="GeneID" id="85351331"/>
<evidence type="ECO:0000313" key="2">
    <source>
        <dbReference type="Proteomes" id="UP001175211"/>
    </source>
</evidence>
<reference evidence="1" key="1">
    <citation type="submission" date="2023-06" db="EMBL/GenBank/DDBJ databases">
        <authorList>
            <consortium name="Lawrence Berkeley National Laboratory"/>
            <person name="Ahrendt S."/>
            <person name="Sahu N."/>
            <person name="Indic B."/>
            <person name="Wong-Bajracharya J."/>
            <person name="Merenyi Z."/>
            <person name="Ke H.-M."/>
            <person name="Monk M."/>
            <person name="Kocsube S."/>
            <person name="Drula E."/>
            <person name="Lipzen A."/>
            <person name="Balint B."/>
            <person name="Henrissat B."/>
            <person name="Andreopoulos B."/>
            <person name="Martin F.M."/>
            <person name="Harder C.B."/>
            <person name="Rigling D."/>
            <person name="Ford K.L."/>
            <person name="Foster G.D."/>
            <person name="Pangilinan J."/>
            <person name="Papanicolaou A."/>
            <person name="Barry K."/>
            <person name="LaButti K."/>
            <person name="Viragh M."/>
            <person name="Koriabine M."/>
            <person name="Yan M."/>
            <person name="Riley R."/>
            <person name="Champramary S."/>
            <person name="Plett K.L."/>
            <person name="Tsai I.J."/>
            <person name="Slot J."/>
            <person name="Sipos G."/>
            <person name="Plett J."/>
            <person name="Nagy L.G."/>
            <person name="Grigoriev I.V."/>
        </authorList>
    </citation>
    <scope>NUCLEOTIDE SEQUENCE</scope>
    <source>
        <strain evidence="1">CCBAS 213</strain>
    </source>
</reference>
<evidence type="ECO:0000313" key="1">
    <source>
        <dbReference type="EMBL" id="KAK0452808.1"/>
    </source>
</evidence>
<protein>
    <submittedName>
        <fullName evidence="1">Uncharacterized protein</fullName>
    </submittedName>
</protein>
<sequence length="227" mass="25863">MFCLLTCHRISPADDLILRDILPEPLITFSQANSITNRVITDFQKRAYNIAAFLSPFFTEVQYYSFWGLQAITGLLISRSTALQFLDHTYYKGSDLDLYVNHVFARRVCFLFFCCAFCLDRSFLDLQTTLAELNAPMPTPLPKQYGGPGIICVLKYRNPSNMKVDVILTRFTPLQAILSFHSTCVMNVISYAHAISLYPRATFVDHVACHIESGRMRDMNAISKYKA</sequence>
<organism evidence="1 2">
    <name type="scientific">Armillaria tabescens</name>
    <name type="common">Ringless honey mushroom</name>
    <name type="synonym">Agaricus tabescens</name>
    <dbReference type="NCBI Taxonomy" id="1929756"/>
    <lineage>
        <taxon>Eukaryota</taxon>
        <taxon>Fungi</taxon>
        <taxon>Dikarya</taxon>
        <taxon>Basidiomycota</taxon>
        <taxon>Agaricomycotina</taxon>
        <taxon>Agaricomycetes</taxon>
        <taxon>Agaricomycetidae</taxon>
        <taxon>Agaricales</taxon>
        <taxon>Marasmiineae</taxon>
        <taxon>Physalacriaceae</taxon>
        <taxon>Desarmillaria</taxon>
    </lineage>
</organism>
<keyword evidence="2" id="KW-1185">Reference proteome</keyword>
<comment type="caution">
    <text evidence="1">The sequence shown here is derived from an EMBL/GenBank/DDBJ whole genome shotgun (WGS) entry which is preliminary data.</text>
</comment>
<name>A0AA39N0C3_ARMTA</name>